<protein>
    <submittedName>
        <fullName evidence="1">Uncharacterized protein</fullName>
    </submittedName>
</protein>
<sequence length="99" mass="10978">MSCTRDDYGFAHGRMIDELRLDLAKLDTEAANLDLMIVAAEELDVAIGAITGEVARAIEPRTGCKWTGDEPLRRERRAPQIAARDACAANIKFARYAER</sequence>
<dbReference type="Proteomes" id="UP000054624">
    <property type="component" value="Unassembled WGS sequence"/>
</dbReference>
<dbReference type="EMBL" id="FCOI02000098">
    <property type="protein sequence ID" value="SAL00520.1"/>
    <property type="molecule type" value="Genomic_DNA"/>
</dbReference>
<evidence type="ECO:0000313" key="1">
    <source>
        <dbReference type="EMBL" id="SAL00520.1"/>
    </source>
</evidence>
<reference evidence="2" key="1">
    <citation type="submission" date="2016-01" db="EMBL/GenBank/DDBJ databases">
        <authorList>
            <person name="Peeters Charlotte."/>
        </authorList>
    </citation>
    <scope>NUCLEOTIDE SEQUENCE [LARGE SCALE GENOMIC DNA]</scope>
</reference>
<gene>
    <name evidence="1" type="ORF">AWB76_07860</name>
</gene>
<proteinExistence type="predicted"/>
<name>A0A158E1G4_9BURK</name>
<dbReference type="AlphaFoldDB" id="A0A158E1G4"/>
<dbReference type="AntiFam" id="ANF00178">
    <property type="entry name" value="Shadow ORF (opposite dhbF)"/>
</dbReference>
<organism evidence="1 2">
    <name type="scientific">Caballeronia temeraria</name>
    <dbReference type="NCBI Taxonomy" id="1777137"/>
    <lineage>
        <taxon>Bacteria</taxon>
        <taxon>Pseudomonadati</taxon>
        <taxon>Pseudomonadota</taxon>
        <taxon>Betaproteobacteria</taxon>
        <taxon>Burkholderiales</taxon>
        <taxon>Burkholderiaceae</taxon>
        <taxon>Caballeronia</taxon>
    </lineage>
</organism>
<accession>A0A158E1G4</accession>
<evidence type="ECO:0000313" key="2">
    <source>
        <dbReference type="Proteomes" id="UP000054624"/>
    </source>
</evidence>
<keyword evidence="2" id="KW-1185">Reference proteome</keyword>